<feature type="compositionally biased region" description="Low complexity" evidence="2">
    <location>
        <begin position="656"/>
        <end position="689"/>
    </location>
</feature>
<gene>
    <name evidence="4" type="ORF">LPJ64_000342</name>
</gene>
<feature type="region of interest" description="Disordered" evidence="2">
    <location>
        <begin position="181"/>
        <end position="202"/>
    </location>
</feature>
<dbReference type="InterPro" id="IPR000679">
    <property type="entry name" value="Znf_GATA"/>
</dbReference>
<name>A0A9W7XS61_9FUNG</name>
<feature type="compositionally biased region" description="Polar residues" evidence="2">
    <location>
        <begin position="901"/>
        <end position="924"/>
    </location>
</feature>
<protein>
    <recommendedName>
        <fullName evidence="3">GATA-type domain-containing protein</fullName>
    </recommendedName>
</protein>
<organism evidence="4 5">
    <name type="scientific">Coemansia asiatica</name>
    <dbReference type="NCBI Taxonomy" id="1052880"/>
    <lineage>
        <taxon>Eukaryota</taxon>
        <taxon>Fungi</taxon>
        <taxon>Fungi incertae sedis</taxon>
        <taxon>Zoopagomycota</taxon>
        <taxon>Kickxellomycotina</taxon>
        <taxon>Kickxellomycetes</taxon>
        <taxon>Kickxellales</taxon>
        <taxon>Kickxellaceae</taxon>
        <taxon>Coemansia</taxon>
    </lineage>
</organism>
<feature type="compositionally biased region" description="Low complexity" evidence="2">
    <location>
        <begin position="792"/>
        <end position="814"/>
    </location>
</feature>
<keyword evidence="1" id="KW-0862">Zinc</keyword>
<dbReference type="GO" id="GO:0006355">
    <property type="term" value="P:regulation of DNA-templated transcription"/>
    <property type="evidence" value="ECO:0007669"/>
    <property type="project" value="InterPro"/>
</dbReference>
<feature type="compositionally biased region" description="Polar residues" evidence="2">
    <location>
        <begin position="984"/>
        <end position="994"/>
    </location>
</feature>
<feature type="domain" description="GATA-type" evidence="3">
    <location>
        <begin position="1059"/>
        <end position="1079"/>
    </location>
</feature>
<evidence type="ECO:0000256" key="1">
    <source>
        <dbReference type="PROSITE-ProRule" id="PRU00094"/>
    </source>
</evidence>
<proteinExistence type="predicted"/>
<feature type="region of interest" description="Disordered" evidence="2">
    <location>
        <begin position="1"/>
        <end position="46"/>
    </location>
</feature>
<reference evidence="4" key="1">
    <citation type="submission" date="2022-07" db="EMBL/GenBank/DDBJ databases">
        <title>Phylogenomic reconstructions and comparative analyses of Kickxellomycotina fungi.</title>
        <authorList>
            <person name="Reynolds N.K."/>
            <person name="Stajich J.E."/>
            <person name="Barry K."/>
            <person name="Grigoriev I.V."/>
            <person name="Crous P."/>
            <person name="Smith M.E."/>
        </authorList>
    </citation>
    <scope>NUCLEOTIDE SEQUENCE</scope>
    <source>
        <strain evidence="4">NBRC 105413</strain>
    </source>
</reference>
<feature type="compositionally biased region" description="Low complexity" evidence="2">
    <location>
        <begin position="952"/>
        <end position="964"/>
    </location>
</feature>
<feature type="compositionally biased region" description="Basic residues" evidence="2">
    <location>
        <begin position="965"/>
        <end position="980"/>
    </location>
</feature>
<evidence type="ECO:0000313" key="5">
    <source>
        <dbReference type="Proteomes" id="UP001145021"/>
    </source>
</evidence>
<sequence length="1079" mass="115042">MTVNEKKRTAEQLLELSMAAHREAATANDQQQQQQPQPQPRGTRSHPCFWSVLHGESLNFVFVSASLHSFLGADRAAAMTNQSLFDFIHPDEATRARRDLVDTFVSKSLFGSGIRCRLRRFDLERLGGFQHIFRRASESHILHQSHHHAQHVHEAFERKMSLPIIPDMARMRSVGHTNHAFHHHHHHHMPLQSHPPSTNPMHQPMPKRLRTILEDSIGPLAAEQRGDDKTSALNNSARAGIKIKIKDTSDQTCSGSSGGGSSEEQARGCEDVARCCISHIDSVATNVADMNNGLGDGGCNNSEYLIANIGLYLVSSRLSIMVCHYEDSPKSRGLLPLCSADNLSTGPQTIQCDCAASALAMTMADAERTQLLLSQIHKLDTIGSFHSPAIHPPLLPATIRCVKNISTISSGSGKGPAAGIAGAAGNISSRHVQIYSIESQLLLCAFPEEGYQKVYGRAAADSAAQGASLHDLWKSCTDKKAASHAQALLQSPGVPSPDPFHLELQIRASESSAHVEVQCILFRWGRLLFVCQQARSDSSPDSSVVVVPSRTGISARLAANTNANANSNANVSAGAGAGAGEGAGAGTGGGSGGTTTPVAEVESALSNYNIQTPPSENPLRISATAELGFRLDQNCSLSTSHPHLPATLSSYPGPGASTSTNTSTSTSAGSTFASVQQQQQQQQQTQQPQHRPMARFLPAVHQQSFGHLSAVPESRPFSIPRAPASVAANLPVRPPVTLTPPDTSVPPRRQSSYTLPPVKSFEERRFSYPIQALNGDTSRPQPPPPPPPPSQPHSQHQSLGHSSGHSSGPGTSSSAIGGPNSASTAGISVRGSPVSMTGGPGTATFSPGGRLLELRQRAMFGANLRIGGAMSSAKSMGELSSTQPTPTISPLTASIVQHTPVSLSPAPQTQPHSASSVASGSFQVNMYPPSDTPESWRWSQGTAPATSHHRQQQQQQQQQNQQQQHLHHHPHQYHQHHMLLQKHGAQSFSAVSSQKPPPPLPISRAANHPLHYGALHASIQDHYQSPISSVVASPSIVGTPSSAPATQQRINGDPDKKMCKSCGTDTSPEWRKGPTGHKT</sequence>
<feature type="compositionally biased region" description="Pro residues" evidence="2">
    <location>
        <begin position="780"/>
        <end position="791"/>
    </location>
</feature>
<feature type="compositionally biased region" description="Polar residues" evidence="2">
    <location>
        <begin position="1038"/>
        <end position="1050"/>
    </location>
</feature>
<dbReference type="GO" id="GO:0008270">
    <property type="term" value="F:zinc ion binding"/>
    <property type="evidence" value="ECO:0007669"/>
    <property type="project" value="UniProtKB-KW"/>
</dbReference>
<comment type="caution">
    <text evidence="4">The sequence shown here is derived from an EMBL/GenBank/DDBJ whole genome shotgun (WGS) entry which is preliminary data.</text>
</comment>
<accession>A0A9W7XS61</accession>
<feature type="region of interest" description="Disordered" evidence="2">
    <location>
        <begin position="1035"/>
        <end position="1079"/>
    </location>
</feature>
<dbReference type="PROSITE" id="PS50114">
    <property type="entry name" value="GATA_ZN_FINGER_2"/>
    <property type="match status" value="1"/>
</dbReference>
<feature type="compositionally biased region" description="Basic and acidic residues" evidence="2">
    <location>
        <begin position="1"/>
        <end position="10"/>
    </location>
</feature>
<evidence type="ECO:0000256" key="2">
    <source>
        <dbReference type="SAM" id="MobiDB-lite"/>
    </source>
</evidence>
<evidence type="ECO:0000259" key="3">
    <source>
        <dbReference type="PROSITE" id="PS50114"/>
    </source>
</evidence>
<feature type="region of interest" description="Disordered" evidence="2">
    <location>
        <begin position="901"/>
        <end position="1006"/>
    </location>
</feature>
<feature type="region of interest" description="Disordered" evidence="2">
    <location>
        <begin position="645"/>
        <end position="691"/>
    </location>
</feature>
<feature type="region of interest" description="Disordered" evidence="2">
    <location>
        <begin position="731"/>
        <end position="848"/>
    </location>
</feature>
<keyword evidence="5" id="KW-1185">Reference proteome</keyword>
<dbReference type="GO" id="GO:0043565">
    <property type="term" value="F:sequence-specific DNA binding"/>
    <property type="evidence" value="ECO:0007669"/>
    <property type="project" value="InterPro"/>
</dbReference>
<dbReference type="EMBL" id="JANBOH010000006">
    <property type="protein sequence ID" value="KAJ1648393.1"/>
    <property type="molecule type" value="Genomic_DNA"/>
</dbReference>
<dbReference type="Gene3D" id="3.30.450.20">
    <property type="entry name" value="PAS domain"/>
    <property type="match status" value="1"/>
</dbReference>
<evidence type="ECO:0000313" key="4">
    <source>
        <dbReference type="EMBL" id="KAJ1648393.1"/>
    </source>
</evidence>
<keyword evidence="1" id="KW-0479">Metal-binding</keyword>
<keyword evidence="1" id="KW-0863">Zinc-finger</keyword>
<dbReference type="AlphaFoldDB" id="A0A9W7XS61"/>
<dbReference type="Proteomes" id="UP001145021">
    <property type="component" value="Unassembled WGS sequence"/>
</dbReference>